<name>A0A8J6FUP4_ELECQ</name>
<dbReference type="AlphaFoldDB" id="A0A8J6FUP4"/>
<sequence length="87" mass="10097">MSQAGEGQAIVHLHTSWLLTFCRACSNSSVHDSKVIFFLFQYFGKPQHFFVNMVLCYRRITPGYIRLLQEKSATVLDKKGSFYFKLI</sequence>
<evidence type="ECO:0000313" key="1">
    <source>
        <dbReference type="EMBL" id="KAG9493816.1"/>
    </source>
</evidence>
<dbReference type="EMBL" id="WNTK01000001">
    <property type="protein sequence ID" value="KAG9493816.1"/>
    <property type="molecule type" value="Genomic_DNA"/>
</dbReference>
<keyword evidence="2" id="KW-1185">Reference proteome</keyword>
<proteinExistence type="predicted"/>
<evidence type="ECO:0000313" key="2">
    <source>
        <dbReference type="Proteomes" id="UP000770717"/>
    </source>
</evidence>
<organism evidence="1 2">
    <name type="scientific">Eleutherodactylus coqui</name>
    <name type="common">Puerto Rican coqui</name>
    <dbReference type="NCBI Taxonomy" id="57060"/>
    <lineage>
        <taxon>Eukaryota</taxon>
        <taxon>Metazoa</taxon>
        <taxon>Chordata</taxon>
        <taxon>Craniata</taxon>
        <taxon>Vertebrata</taxon>
        <taxon>Euteleostomi</taxon>
        <taxon>Amphibia</taxon>
        <taxon>Batrachia</taxon>
        <taxon>Anura</taxon>
        <taxon>Neobatrachia</taxon>
        <taxon>Hyloidea</taxon>
        <taxon>Eleutherodactylidae</taxon>
        <taxon>Eleutherodactylinae</taxon>
        <taxon>Eleutherodactylus</taxon>
        <taxon>Eleutherodactylus</taxon>
    </lineage>
</organism>
<reference evidence="1" key="1">
    <citation type="thesis" date="2020" institute="ProQuest LLC" country="789 East Eisenhower Parkway, Ann Arbor, MI, USA">
        <title>Comparative Genomics and Chromosome Evolution.</title>
        <authorList>
            <person name="Mudd A.B."/>
        </authorList>
    </citation>
    <scope>NUCLEOTIDE SEQUENCE</scope>
    <source>
        <strain evidence="1">HN-11 Male</strain>
        <tissue evidence="1">Kidney and liver</tissue>
    </source>
</reference>
<protein>
    <submittedName>
        <fullName evidence="1">Uncharacterized protein</fullName>
    </submittedName>
</protein>
<accession>A0A8J6FUP4</accession>
<gene>
    <name evidence="1" type="ORF">GDO78_001603</name>
</gene>
<dbReference type="Proteomes" id="UP000770717">
    <property type="component" value="Unassembled WGS sequence"/>
</dbReference>
<comment type="caution">
    <text evidence="1">The sequence shown here is derived from an EMBL/GenBank/DDBJ whole genome shotgun (WGS) entry which is preliminary data.</text>
</comment>
<dbReference type="OrthoDB" id="8617098at2759"/>